<dbReference type="InterPro" id="IPR013324">
    <property type="entry name" value="RNA_pol_sigma_r3/r4-like"/>
</dbReference>
<dbReference type="SUPFAM" id="SSF88659">
    <property type="entry name" value="Sigma3 and sigma4 domains of RNA polymerase sigma factors"/>
    <property type="match status" value="1"/>
</dbReference>
<dbReference type="PANTHER" id="PTHR43133:SF25">
    <property type="entry name" value="RNA POLYMERASE SIGMA FACTOR RFAY-RELATED"/>
    <property type="match status" value="1"/>
</dbReference>
<protein>
    <submittedName>
        <fullName evidence="7">RNA polymerase sigma factor</fullName>
    </submittedName>
</protein>
<dbReference type="InterPro" id="IPR007627">
    <property type="entry name" value="RNA_pol_sigma70_r2"/>
</dbReference>
<dbReference type="InterPro" id="IPR039425">
    <property type="entry name" value="RNA_pol_sigma-70-like"/>
</dbReference>
<evidence type="ECO:0000256" key="3">
    <source>
        <dbReference type="ARBA" id="ARBA00023082"/>
    </source>
</evidence>
<organism evidence="7 8">
    <name type="scientific">Leifsonia virtsii</name>
    <dbReference type="NCBI Taxonomy" id="3035915"/>
    <lineage>
        <taxon>Bacteria</taxon>
        <taxon>Bacillati</taxon>
        <taxon>Actinomycetota</taxon>
        <taxon>Actinomycetes</taxon>
        <taxon>Micrococcales</taxon>
        <taxon>Microbacteriaceae</taxon>
        <taxon>Leifsonia</taxon>
    </lineage>
</organism>
<feature type="domain" description="RNA polymerase sigma-70 region 2" evidence="5">
    <location>
        <begin position="28"/>
        <end position="96"/>
    </location>
</feature>
<dbReference type="RefSeq" id="WP_301218654.1">
    <property type="nucleotide sequence ID" value="NZ_JAROCB010000002.1"/>
</dbReference>
<dbReference type="PANTHER" id="PTHR43133">
    <property type="entry name" value="RNA POLYMERASE ECF-TYPE SIGMA FACTO"/>
    <property type="match status" value="1"/>
</dbReference>
<comment type="caution">
    <text evidence="7">The sequence shown here is derived from an EMBL/GenBank/DDBJ whole genome shotgun (WGS) entry which is preliminary data.</text>
</comment>
<evidence type="ECO:0000256" key="4">
    <source>
        <dbReference type="ARBA" id="ARBA00023163"/>
    </source>
</evidence>
<evidence type="ECO:0000256" key="2">
    <source>
        <dbReference type="ARBA" id="ARBA00023015"/>
    </source>
</evidence>
<evidence type="ECO:0000313" key="8">
    <source>
        <dbReference type="Proteomes" id="UP001174210"/>
    </source>
</evidence>
<keyword evidence="8" id="KW-1185">Reference proteome</keyword>
<comment type="similarity">
    <text evidence="1">Belongs to the sigma-70 factor family. ECF subfamily.</text>
</comment>
<dbReference type="EMBL" id="JAROCB010000002">
    <property type="protein sequence ID" value="MDN4597566.1"/>
    <property type="molecule type" value="Genomic_DNA"/>
</dbReference>
<keyword evidence="4" id="KW-0804">Transcription</keyword>
<dbReference type="SUPFAM" id="SSF88946">
    <property type="entry name" value="Sigma2 domain of RNA polymerase sigma factors"/>
    <property type="match status" value="1"/>
</dbReference>
<dbReference type="InterPro" id="IPR036388">
    <property type="entry name" value="WH-like_DNA-bd_sf"/>
</dbReference>
<feature type="domain" description="RNA polymerase sigma factor 70 region 4 type 2" evidence="6">
    <location>
        <begin position="127"/>
        <end position="180"/>
    </location>
</feature>
<dbReference type="Gene3D" id="1.10.1740.10">
    <property type="match status" value="1"/>
</dbReference>
<keyword evidence="2" id="KW-0805">Transcription regulation</keyword>
<dbReference type="Pfam" id="PF08281">
    <property type="entry name" value="Sigma70_r4_2"/>
    <property type="match status" value="1"/>
</dbReference>
<accession>A0ABT8IXM5</accession>
<evidence type="ECO:0000313" key="7">
    <source>
        <dbReference type="EMBL" id="MDN4597566.1"/>
    </source>
</evidence>
<dbReference type="Gene3D" id="1.10.10.10">
    <property type="entry name" value="Winged helix-like DNA-binding domain superfamily/Winged helix DNA-binding domain"/>
    <property type="match status" value="1"/>
</dbReference>
<dbReference type="NCBIfam" id="TIGR02937">
    <property type="entry name" value="sigma70-ECF"/>
    <property type="match status" value="1"/>
</dbReference>
<reference evidence="7" key="1">
    <citation type="submission" date="2023-03" db="EMBL/GenBank/DDBJ databases">
        <title>MT1 and MT2 Draft Genomes of Novel Species.</title>
        <authorList>
            <person name="Venkateswaran K."/>
        </authorList>
    </citation>
    <scope>NUCLEOTIDE SEQUENCE</scope>
    <source>
        <strain evidence="7">F6_8S_P_1A</strain>
    </source>
</reference>
<sequence>MTALSFDDREPQLWSRVSAGDAEAFGELFDRFRDRVYWQALRHTGSAHDAEDITALVFLEAWRNRVRVRVVDGSPLPWLLVTANNVARNHARTQRRHQRAMARVSPERDLPDFAPESDAHLDGAARREAVMEAFARLSPKDQDVVSLCVLEDMSLAQAAAALGIPTGTVKSRLSRAKARLLRLTTDLTDAGSVSGGVK</sequence>
<dbReference type="InterPro" id="IPR013325">
    <property type="entry name" value="RNA_pol_sigma_r2"/>
</dbReference>
<evidence type="ECO:0000256" key="1">
    <source>
        <dbReference type="ARBA" id="ARBA00010641"/>
    </source>
</evidence>
<dbReference type="Proteomes" id="UP001174210">
    <property type="component" value="Unassembled WGS sequence"/>
</dbReference>
<keyword evidence="3" id="KW-0731">Sigma factor</keyword>
<gene>
    <name evidence="7" type="ORF">P5G59_10475</name>
</gene>
<evidence type="ECO:0000259" key="5">
    <source>
        <dbReference type="Pfam" id="PF04542"/>
    </source>
</evidence>
<dbReference type="Pfam" id="PF04542">
    <property type="entry name" value="Sigma70_r2"/>
    <property type="match status" value="1"/>
</dbReference>
<proteinExistence type="inferred from homology"/>
<dbReference type="CDD" id="cd06171">
    <property type="entry name" value="Sigma70_r4"/>
    <property type="match status" value="1"/>
</dbReference>
<dbReference type="InterPro" id="IPR014284">
    <property type="entry name" value="RNA_pol_sigma-70_dom"/>
</dbReference>
<evidence type="ECO:0000259" key="6">
    <source>
        <dbReference type="Pfam" id="PF08281"/>
    </source>
</evidence>
<dbReference type="InterPro" id="IPR013249">
    <property type="entry name" value="RNA_pol_sigma70_r4_t2"/>
</dbReference>
<name>A0ABT8IXM5_9MICO</name>